<comment type="caution">
    <text evidence="3">The sequence shown here is derived from an EMBL/GenBank/DDBJ whole genome shotgun (WGS) entry which is preliminary data.</text>
</comment>
<evidence type="ECO:0000259" key="2">
    <source>
        <dbReference type="Pfam" id="PF00149"/>
    </source>
</evidence>
<evidence type="ECO:0000313" key="4">
    <source>
        <dbReference type="Proteomes" id="UP001465153"/>
    </source>
</evidence>
<dbReference type="PANTHER" id="PTHR42850">
    <property type="entry name" value="METALLOPHOSPHOESTERASE"/>
    <property type="match status" value="1"/>
</dbReference>
<dbReference type="Gene3D" id="3.60.21.10">
    <property type="match status" value="1"/>
</dbReference>
<dbReference type="InterPro" id="IPR004843">
    <property type="entry name" value="Calcineurin-like_PHP"/>
</dbReference>
<name>A0ABQ0AE56_9GAMM</name>
<keyword evidence="4" id="KW-1185">Reference proteome</keyword>
<protein>
    <recommendedName>
        <fullName evidence="2">Calcineurin-like phosphoesterase domain-containing protein</fullName>
    </recommendedName>
</protein>
<organism evidence="3 4">
    <name type="scientific">Sessilibacter corallicola</name>
    <dbReference type="NCBI Taxonomy" id="2904075"/>
    <lineage>
        <taxon>Bacteria</taxon>
        <taxon>Pseudomonadati</taxon>
        <taxon>Pseudomonadota</taxon>
        <taxon>Gammaproteobacteria</taxon>
        <taxon>Cellvibrionales</taxon>
        <taxon>Cellvibrionaceae</taxon>
        <taxon>Sessilibacter</taxon>
    </lineage>
</organism>
<accession>A0ABQ0AE56</accession>
<evidence type="ECO:0000256" key="1">
    <source>
        <dbReference type="SAM" id="MobiDB-lite"/>
    </source>
</evidence>
<feature type="domain" description="Calcineurin-like phosphoesterase" evidence="2">
    <location>
        <begin position="307"/>
        <end position="460"/>
    </location>
</feature>
<evidence type="ECO:0000313" key="3">
    <source>
        <dbReference type="EMBL" id="GAA6169938.1"/>
    </source>
</evidence>
<dbReference type="InterPro" id="IPR050126">
    <property type="entry name" value="Ap4A_hydrolase"/>
</dbReference>
<proteinExistence type="predicted"/>
<sequence length="549" mass="62727">MYWSGSDVTEALNHPQVLSGNNSYAGRPATKLFVSDQCVVKLRTDFVFRAVDVLRKAENVREQELPLKIYHPSKTWFTMDSDGELVIGSISKKLTPLHRNLNELIESDPTKALNYLQQIFDLYFITARDHSKRLDEGLSNFAFDDEQQLYYVDDDLYAWDQFTSFISQFVVWVRQLTNADIDFWEFGVELLIETLVSVFNSNHILQVVHAQFRSYTPINETEKEIVELVKACLVNQIKMPSASKAAVESTVITEEEPDNSVVENSEKQPVSAENNEPSTADFQRISVPVAHEFENPLVKFDQFSEDRIAVLADIHANAPALEKVLSDLNAKNVTEVLILGDLVGYGPHPNECLEILSNVNCLTIKGNHDHAAATGDFARGFSRMARWAIEWTREKIDPTYAQWLDRLDPLYFQDEWMAVHGAPIDKNFFYAYVYHMTYQDNLDWLKANNLHFAFHGHSHIQANFARWRGSDGKVSEAEQNVHDYSQALFCPGSVGQPRGGEVCTEYAIFERSSGTIQFFKVQYDYAKTVADMRRLNFPAPLYSRLEQGK</sequence>
<dbReference type="SUPFAM" id="SSF56300">
    <property type="entry name" value="Metallo-dependent phosphatases"/>
    <property type="match status" value="1"/>
</dbReference>
<dbReference type="CDD" id="cd00838">
    <property type="entry name" value="MPP_superfamily"/>
    <property type="match status" value="1"/>
</dbReference>
<dbReference type="InterPro" id="IPR029052">
    <property type="entry name" value="Metallo-depent_PP-like"/>
</dbReference>
<gene>
    <name evidence="3" type="ORF">NBRC116591_37500</name>
</gene>
<dbReference type="EMBL" id="BAABWN010000017">
    <property type="protein sequence ID" value="GAA6169938.1"/>
    <property type="molecule type" value="Genomic_DNA"/>
</dbReference>
<dbReference type="Pfam" id="PF00149">
    <property type="entry name" value="Metallophos"/>
    <property type="match status" value="1"/>
</dbReference>
<feature type="region of interest" description="Disordered" evidence="1">
    <location>
        <begin position="248"/>
        <end position="279"/>
    </location>
</feature>
<feature type="compositionally biased region" description="Polar residues" evidence="1">
    <location>
        <begin position="261"/>
        <end position="279"/>
    </location>
</feature>
<reference evidence="3 4" key="1">
    <citation type="submission" date="2024-04" db="EMBL/GenBank/DDBJ databases">
        <title>Draft genome sequence of Sessilibacter corallicola NBRC 116591.</title>
        <authorList>
            <person name="Miyakawa T."/>
            <person name="Kusuya Y."/>
            <person name="Miura T."/>
        </authorList>
    </citation>
    <scope>NUCLEOTIDE SEQUENCE [LARGE SCALE GENOMIC DNA]</scope>
    <source>
        <strain evidence="3 4">KU-00831-HH</strain>
    </source>
</reference>
<dbReference type="Proteomes" id="UP001465153">
    <property type="component" value="Unassembled WGS sequence"/>
</dbReference>
<dbReference type="PANTHER" id="PTHR42850:SF2">
    <property type="entry name" value="BLL5683 PROTEIN"/>
    <property type="match status" value="1"/>
</dbReference>